<evidence type="ECO:0000313" key="1">
    <source>
        <dbReference type="EMBL" id="KAF2397032.1"/>
    </source>
</evidence>
<dbReference type="Proteomes" id="UP000799640">
    <property type="component" value="Unassembled WGS sequence"/>
</dbReference>
<dbReference type="EMBL" id="ML996704">
    <property type="protein sequence ID" value="KAF2397032.1"/>
    <property type="molecule type" value="Genomic_DNA"/>
</dbReference>
<dbReference type="AlphaFoldDB" id="A0A6G1HM10"/>
<gene>
    <name evidence="1" type="ORF">EJ06DRAFT_533231</name>
</gene>
<name>A0A6G1HM10_9PEZI</name>
<accession>A0A6G1HM10</accession>
<reference evidence="1" key="1">
    <citation type="journal article" date="2020" name="Stud. Mycol.">
        <title>101 Dothideomycetes genomes: a test case for predicting lifestyles and emergence of pathogens.</title>
        <authorList>
            <person name="Haridas S."/>
            <person name="Albert R."/>
            <person name="Binder M."/>
            <person name="Bloem J."/>
            <person name="Labutti K."/>
            <person name="Salamov A."/>
            <person name="Andreopoulos B."/>
            <person name="Baker S."/>
            <person name="Barry K."/>
            <person name="Bills G."/>
            <person name="Bluhm B."/>
            <person name="Cannon C."/>
            <person name="Castanera R."/>
            <person name="Culley D."/>
            <person name="Daum C."/>
            <person name="Ezra D."/>
            <person name="Gonzalez J."/>
            <person name="Henrissat B."/>
            <person name="Kuo A."/>
            <person name="Liang C."/>
            <person name="Lipzen A."/>
            <person name="Lutzoni F."/>
            <person name="Magnuson J."/>
            <person name="Mondo S."/>
            <person name="Nolan M."/>
            <person name="Ohm R."/>
            <person name="Pangilinan J."/>
            <person name="Park H.-J."/>
            <person name="Ramirez L."/>
            <person name="Alfaro M."/>
            <person name="Sun H."/>
            <person name="Tritt A."/>
            <person name="Yoshinaga Y."/>
            <person name="Zwiers L.-H."/>
            <person name="Turgeon B."/>
            <person name="Goodwin S."/>
            <person name="Spatafora J."/>
            <person name="Crous P."/>
            <person name="Grigoriev I."/>
        </authorList>
    </citation>
    <scope>NUCLEOTIDE SEQUENCE</scope>
    <source>
        <strain evidence="1">CBS 262.69</strain>
    </source>
</reference>
<evidence type="ECO:0000313" key="2">
    <source>
        <dbReference type="Proteomes" id="UP000799640"/>
    </source>
</evidence>
<keyword evidence="2" id="KW-1185">Reference proteome</keyword>
<proteinExistence type="predicted"/>
<protein>
    <submittedName>
        <fullName evidence="1">Uncharacterized protein</fullName>
    </submittedName>
</protein>
<sequence length="93" mass="10039">MESIAVDGLIRNVLLVTRTILLATSFAATALTYDPLLAVGDLLPALQSLHPLYPPERGSVATSTWRVQSSYISPQRSDALVKLLTHRLPADVA</sequence>
<organism evidence="1 2">
    <name type="scientific">Trichodelitschia bisporula</name>
    <dbReference type="NCBI Taxonomy" id="703511"/>
    <lineage>
        <taxon>Eukaryota</taxon>
        <taxon>Fungi</taxon>
        <taxon>Dikarya</taxon>
        <taxon>Ascomycota</taxon>
        <taxon>Pezizomycotina</taxon>
        <taxon>Dothideomycetes</taxon>
        <taxon>Dothideomycetes incertae sedis</taxon>
        <taxon>Phaeotrichales</taxon>
        <taxon>Phaeotrichaceae</taxon>
        <taxon>Trichodelitschia</taxon>
    </lineage>
</organism>